<dbReference type="CDD" id="cd22979">
    <property type="entry name" value="DD_AK8"/>
    <property type="match status" value="1"/>
</dbReference>
<dbReference type="CDD" id="cd01428">
    <property type="entry name" value="ADK"/>
    <property type="match status" value="2"/>
</dbReference>
<dbReference type="SUPFAM" id="SSF52540">
    <property type="entry name" value="P-loop containing nucleoside triphosphate hydrolases"/>
    <property type="match status" value="2"/>
</dbReference>
<dbReference type="InterPro" id="IPR027417">
    <property type="entry name" value="P-loop_NTPase"/>
</dbReference>
<dbReference type="HAMAP" id="MF_00235">
    <property type="entry name" value="Adenylate_kinase_Adk"/>
    <property type="match status" value="1"/>
</dbReference>
<keyword evidence="2 5" id="KW-0808">Transferase</keyword>
<evidence type="ECO:0000256" key="2">
    <source>
        <dbReference type="ARBA" id="ARBA00022679"/>
    </source>
</evidence>
<sequence length="483" mass="54873">MDQTKRPLRIPPEFSSYAEQHGIFDIYKRLLEQLVIQKPNDPIQFMIDELKKDNADIPQIVILGPPASGKTTIAKMLSKKLHCACINMDSLVSDSEQSFQDQVAELRSTGEIIPAELWTQMLKERVKLYDCMKKGFVLEGFPQTREQTLLIQDAGIIPKHCIILEAPDTVLIERVNGKRIDPKTGDVYHTTFDWPSNSDIISRLQKPPNYEEDDIIEELIVYHRHISGITSCLSPSIKTVNADQPKADVFSQIMNFLTWLPRTAAPHTPKIVLLGPTGSGKAVQAALLASKYKIVNVSTGSLIKQAIAEGNKTGNACRPYVEKDMLVPDAIVLKLLQERLTQIDCMTRGFVLHGYPRSRSQAAQMDDAGLTPNRVFMLDIPNDSVLERLTLRALDPITGERYHALYNPPRTQTVKDRLQTHPRDRENEVRARLSQWQAYVDELNEYYEEYIQRINADQDPQTVFECIESMSVKPLPRKLIEEN</sequence>
<dbReference type="OrthoDB" id="522106at2759"/>
<dbReference type="AlphaFoldDB" id="A0A7I8W5Q2"/>
<dbReference type="SUPFAM" id="SSF57774">
    <property type="entry name" value="Microbial and mitochondrial ADK, insert 'zinc finger' domain"/>
    <property type="match status" value="2"/>
</dbReference>
<name>A0A7I8W5Q2_9ANNE</name>
<gene>
    <name evidence="6" type="ORF">DGYR_LOCUS11518</name>
</gene>
<dbReference type="SUPFAM" id="SSF47391">
    <property type="entry name" value="Dimerization-anchoring domain of cAMP-dependent PK regulatory subunit"/>
    <property type="match status" value="1"/>
</dbReference>
<comment type="similarity">
    <text evidence="1 5">Belongs to the adenylate kinase family.</text>
</comment>
<dbReference type="Gene3D" id="1.20.890.10">
    <property type="entry name" value="cAMP-dependent protein kinase regulatory subunit, dimerization-anchoring domain"/>
    <property type="match status" value="1"/>
</dbReference>
<dbReference type="GO" id="GO:0004017">
    <property type="term" value="F:AMP kinase activity"/>
    <property type="evidence" value="ECO:0007669"/>
    <property type="project" value="InterPro"/>
</dbReference>
<protein>
    <submittedName>
        <fullName evidence="6">DgyrCDS12196</fullName>
    </submittedName>
</protein>
<dbReference type="EMBL" id="CAJFCJ010000019">
    <property type="protein sequence ID" value="CAD5123889.1"/>
    <property type="molecule type" value="Genomic_DNA"/>
</dbReference>
<evidence type="ECO:0000256" key="3">
    <source>
        <dbReference type="ARBA" id="ARBA00022741"/>
    </source>
</evidence>
<keyword evidence="4 5" id="KW-0418">Kinase</keyword>
<accession>A0A7I8W5Q2</accession>
<dbReference type="PRINTS" id="PR00094">
    <property type="entry name" value="ADENYLTKNASE"/>
</dbReference>
<dbReference type="PANTHER" id="PTHR23359">
    <property type="entry name" value="NUCLEOTIDE KINASE"/>
    <property type="match status" value="1"/>
</dbReference>
<reference evidence="6 7" key="1">
    <citation type="submission" date="2020-08" db="EMBL/GenBank/DDBJ databases">
        <authorList>
            <person name="Hejnol A."/>
        </authorList>
    </citation>
    <scope>NUCLEOTIDE SEQUENCE [LARGE SCALE GENOMIC DNA]</scope>
</reference>
<keyword evidence="3" id="KW-0547">Nucleotide-binding</keyword>
<comment type="caution">
    <text evidence="6">The sequence shown here is derived from an EMBL/GenBank/DDBJ whole genome shotgun (WGS) entry which is preliminary data.</text>
</comment>
<evidence type="ECO:0000256" key="5">
    <source>
        <dbReference type="RuleBase" id="RU003330"/>
    </source>
</evidence>
<keyword evidence="7" id="KW-1185">Reference proteome</keyword>
<organism evidence="6 7">
    <name type="scientific">Dimorphilus gyrociliatus</name>
    <dbReference type="NCBI Taxonomy" id="2664684"/>
    <lineage>
        <taxon>Eukaryota</taxon>
        <taxon>Metazoa</taxon>
        <taxon>Spiralia</taxon>
        <taxon>Lophotrochozoa</taxon>
        <taxon>Annelida</taxon>
        <taxon>Polychaeta</taxon>
        <taxon>Polychaeta incertae sedis</taxon>
        <taxon>Dinophilidae</taxon>
        <taxon>Dimorphilus</taxon>
    </lineage>
</organism>
<evidence type="ECO:0000256" key="4">
    <source>
        <dbReference type="ARBA" id="ARBA00022777"/>
    </source>
</evidence>
<dbReference type="Proteomes" id="UP000549394">
    <property type="component" value="Unassembled WGS sequence"/>
</dbReference>
<dbReference type="Pfam" id="PF00406">
    <property type="entry name" value="ADK"/>
    <property type="match status" value="2"/>
</dbReference>
<dbReference type="GO" id="GO:0005524">
    <property type="term" value="F:ATP binding"/>
    <property type="evidence" value="ECO:0007669"/>
    <property type="project" value="InterPro"/>
</dbReference>
<evidence type="ECO:0000256" key="1">
    <source>
        <dbReference type="ARBA" id="ARBA00007220"/>
    </source>
</evidence>
<dbReference type="Gene3D" id="3.40.50.300">
    <property type="entry name" value="P-loop containing nucleotide triphosphate hydrolases"/>
    <property type="match status" value="2"/>
</dbReference>
<dbReference type="InterPro" id="IPR000850">
    <property type="entry name" value="Adenylat/UMP-CMP_kin"/>
</dbReference>
<proteinExistence type="inferred from homology"/>
<dbReference type="InterPro" id="IPR036193">
    <property type="entry name" value="ADK_active_lid_dom_sf"/>
</dbReference>
<evidence type="ECO:0000313" key="6">
    <source>
        <dbReference type="EMBL" id="CAD5123889.1"/>
    </source>
</evidence>
<evidence type="ECO:0000313" key="7">
    <source>
        <dbReference type="Proteomes" id="UP000549394"/>
    </source>
</evidence>